<evidence type="ECO:0000313" key="2">
    <source>
        <dbReference type="EMBL" id="JAC65606.1"/>
    </source>
</evidence>
<dbReference type="AlphaFoldDB" id="A0A061R539"/>
<accession>A0A061R539</accession>
<protein>
    <submittedName>
        <fullName evidence="2">Uncharacterized protein</fullName>
    </submittedName>
</protein>
<evidence type="ECO:0000256" key="1">
    <source>
        <dbReference type="SAM" id="Phobius"/>
    </source>
</evidence>
<sequence length="94" mass="9944">MPNRADEAAASVSRSGEHEVRIRSCMSEAAVAGLKGFVVVGLFSTAAVVGATYGSTFFRTRLGPSGKAGIAFSPALFWGFVRGEQQMTDCTRRP</sequence>
<feature type="transmembrane region" description="Helical" evidence="1">
    <location>
        <begin position="36"/>
        <end position="58"/>
    </location>
</feature>
<keyword evidence="1" id="KW-0472">Membrane</keyword>
<organism evidence="2">
    <name type="scientific">Tetraselmis sp. GSL018</name>
    <dbReference type="NCBI Taxonomy" id="582737"/>
    <lineage>
        <taxon>Eukaryota</taxon>
        <taxon>Viridiplantae</taxon>
        <taxon>Chlorophyta</taxon>
        <taxon>core chlorophytes</taxon>
        <taxon>Chlorodendrophyceae</taxon>
        <taxon>Chlorodendrales</taxon>
        <taxon>Chlorodendraceae</taxon>
        <taxon>Tetraselmis</taxon>
    </lineage>
</organism>
<name>A0A061R539_9CHLO</name>
<proteinExistence type="predicted"/>
<gene>
    <name evidence="2" type="ORF">TSPGSL018_15672</name>
</gene>
<dbReference type="EMBL" id="GBEZ01021120">
    <property type="protein sequence ID" value="JAC65606.1"/>
    <property type="molecule type" value="Transcribed_RNA"/>
</dbReference>
<reference evidence="2" key="1">
    <citation type="submission" date="2014-05" db="EMBL/GenBank/DDBJ databases">
        <title>The transcriptome of the halophilic microalga Tetraselmis sp. GSL018 isolated from the Great Salt Lake, Utah.</title>
        <authorList>
            <person name="Jinkerson R.E."/>
            <person name="D'Adamo S."/>
            <person name="Posewitz M.C."/>
        </authorList>
    </citation>
    <scope>NUCLEOTIDE SEQUENCE</scope>
    <source>
        <strain evidence="2">GSL018</strain>
    </source>
</reference>
<keyword evidence="1" id="KW-0812">Transmembrane</keyword>
<keyword evidence="1" id="KW-1133">Transmembrane helix</keyword>